<dbReference type="Pfam" id="PF00355">
    <property type="entry name" value="Rieske"/>
    <property type="match status" value="1"/>
</dbReference>
<sequence length="105" mass="11632">MTKLVEVCRLSELPPGERRIVSHGDLEIGVFNCGERIYAIEDRCSHDDGPLAEGPFDPERCTVECPRHGSLFELSSGRPLTLPAYEPVETFPVVIENGVIKLEVP</sequence>
<accession>A0A1H6FKV6</accession>
<keyword evidence="3" id="KW-0408">Iron</keyword>
<dbReference type="InterPro" id="IPR017941">
    <property type="entry name" value="Rieske_2Fe-2S"/>
</dbReference>
<keyword evidence="6" id="KW-0560">Oxidoreductase</keyword>
<evidence type="ECO:0000313" key="6">
    <source>
        <dbReference type="EMBL" id="SEH11491.1"/>
    </source>
</evidence>
<dbReference type="GO" id="GO:0004497">
    <property type="term" value="F:monooxygenase activity"/>
    <property type="evidence" value="ECO:0007669"/>
    <property type="project" value="UniProtKB-ARBA"/>
</dbReference>
<evidence type="ECO:0000259" key="5">
    <source>
        <dbReference type="PROSITE" id="PS51296"/>
    </source>
</evidence>
<dbReference type="GO" id="GO:0051213">
    <property type="term" value="F:dioxygenase activity"/>
    <property type="evidence" value="ECO:0007669"/>
    <property type="project" value="UniProtKB-KW"/>
</dbReference>
<organism evidence="6 7">
    <name type="scientific">Thermoleophilum album</name>
    <dbReference type="NCBI Taxonomy" id="29539"/>
    <lineage>
        <taxon>Bacteria</taxon>
        <taxon>Bacillati</taxon>
        <taxon>Actinomycetota</taxon>
        <taxon>Thermoleophilia</taxon>
        <taxon>Thermoleophilales</taxon>
        <taxon>Thermoleophilaceae</taxon>
        <taxon>Thermoleophilum</taxon>
    </lineage>
</organism>
<dbReference type="SUPFAM" id="SSF50022">
    <property type="entry name" value="ISP domain"/>
    <property type="match status" value="1"/>
</dbReference>
<dbReference type="AlphaFoldDB" id="A0A1H6FKV6"/>
<protein>
    <submittedName>
        <fullName evidence="6">3-phenylpropionate/trans-cinnamate dioxygenase ferredoxin subunit</fullName>
    </submittedName>
</protein>
<dbReference type="GO" id="GO:0051537">
    <property type="term" value="F:2 iron, 2 sulfur cluster binding"/>
    <property type="evidence" value="ECO:0007669"/>
    <property type="project" value="UniProtKB-KW"/>
</dbReference>
<dbReference type="Proteomes" id="UP000222056">
    <property type="component" value="Unassembled WGS sequence"/>
</dbReference>
<dbReference type="InterPro" id="IPR036922">
    <property type="entry name" value="Rieske_2Fe-2S_sf"/>
</dbReference>
<reference evidence="7" key="1">
    <citation type="submission" date="2016-10" db="EMBL/GenBank/DDBJ databases">
        <authorList>
            <person name="Varghese N."/>
            <person name="Submissions S."/>
        </authorList>
    </citation>
    <scope>NUCLEOTIDE SEQUENCE [LARGE SCALE GENOMIC DNA]</scope>
    <source>
        <strain evidence="7">ATCC 35263</strain>
    </source>
</reference>
<keyword evidence="1" id="KW-0001">2Fe-2S</keyword>
<dbReference type="STRING" id="29539.SAMN02745716_0784"/>
<evidence type="ECO:0000313" key="7">
    <source>
        <dbReference type="Proteomes" id="UP000222056"/>
    </source>
</evidence>
<dbReference type="Gene3D" id="2.102.10.10">
    <property type="entry name" value="Rieske [2Fe-2S] iron-sulphur domain"/>
    <property type="match status" value="1"/>
</dbReference>
<dbReference type="PANTHER" id="PTHR21496:SF23">
    <property type="entry name" value="3-PHENYLPROPIONATE_CINNAMIC ACID DIOXYGENASE FERREDOXIN SUBUNIT"/>
    <property type="match status" value="1"/>
</dbReference>
<dbReference type="OrthoDB" id="147178at2"/>
<dbReference type="GO" id="GO:0046872">
    <property type="term" value="F:metal ion binding"/>
    <property type="evidence" value="ECO:0007669"/>
    <property type="project" value="UniProtKB-KW"/>
</dbReference>
<keyword evidence="7" id="KW-1185">Reference proteome</keyword>
<evidence type="ECO:0000256" key="4">
    <source>
        <dbReference type="ARBA" id="ARBA00023014"/>
    </source>
</evidence>
<name>A0A1H6FKV6_THEAL</name>
<proteinExistence type="predicted"/>
<dbReference type="RefSeq" id="WP_093116385.1">
    <property type="nucleotide sequence ID" value="NZ_FNWJ01000001.1"/>
</dbReference>
<dbReference type="EMBL" id="FNWJ01000001">
    <property type="protein sequence ID" value="SEH11491.1"/>
    <property type="molecule type" value="Genomic_DNA"/>
</dbReference>
<evidence type="ECO:0000256" key="1">
    <source>
        <dbReference type="ARBA" id="ARBA00022714"/>
    </source>
</evidence>
<dbReference type="PROSITE" id="PS51296">
    <property type="entry name" value="RIESKE"/>
    <property type="match status" value="1"/>
</dbReference>
<dbReference type="GO" id="GO:0016705">
    <property type="term" value="F:oxidoreductase activity, acting on paired donors, with incorporation or reduction of molecular oxygen"/>
    <property type="evidence" value="ECO:0007669"/>
    <property type="project" value="UniProtKB-ARBA"/>
</dbReference>
<feature type="domain" description="Rieske" evidence="5">
    <location>
        <begin position="5"/>
        <end position="102"/>
    </location>
</feature>
<dbReference type="PANTHER" id="PTHR21496">
    <property type="entry name" value="FERREDOXIN-RELATED"/>
    <property type="match status" value="1"/>
</dbReference>
<dbReference type="CDD" id="cd03528">
    <property type="entry name" value="Rieske_RO_ferredoxin"/>
    <property type="match status" value="1"/>
</dbReference>
<keyword evidence="2" id="KW-0479">Metal-binding</keyword>
<keyword evidence="6" id="KW-0223">Dioxygenase</keyword>
<evidence type="ECO:0000256" key="2">
    <source>
        <dbReference type="ARBA" id="ARBA00022723"/>
    </source>
</evidence>
<gene>
    <name evidence="6" type="ORF">SAMN02745716_0784</name>
</gene>
<keyword evidence="4" id="KW-0411">Iron-sulfur</keyword>
<evidence type="ECO:0000256" key="3">
    <source>
        <dbReference type="ARBA" id="ARBA00023004"/>
    </source>
</evidence>